<evidence type="ECO:0000259" key="2">
    <source>
        <dbReference type="Pfam" id="PF16344"/>
    </source>
</evidence>
<dbReference type="PANTHER" id="PTHR30273">
    <property type="entry name" value="PERIPLASMIC SIGNAL SENSOR AND SIGMA FACTOR ACTIVATOR FECR-RELATED"/>
    <property type="match status" value="1"/>
</dbReference>
<dbReference type="InterPro" id="IPR032508">
    <property type="entry name" value="FecR_C"/>
</dbReference>
<dbReference type="EMBL" id="AQHY01000040">
    <property type="protein sequence ID" value="EOA52250.1"/>
    <property type="molecule type" value="Genomic_DNA"/>
</dbReference>
<dbReference type="Gene3D" id="3.55.50.30">
    <property type="match status" value="1"/>
</dbReference>
<reference evidence="3 4" key="1">
    <citation type="submission" date="2013-04" db="EMBL/GenBank/DDBJ databases">
        <title>The Genome Sequence of Bacteroides massiliensis DSM 17679.</title>
        <authorList>
            <consortium name="The Broad Institute Genomics Platform"/>
            <person name="Earl A."/>
            <person name="Ward D."/>
            <person name="Feldgarden M."/>
            <person name="Gevers D."/>
            <person name="Martens E."/>
            <person name="Fenner L."/>
            <person name="Roux V."/>
            <person name="Mallet M.N."/>
            <person name="Raoult D."/>
            <person name="Walker B."/>
            <person name="Young S."/>
            <person name="Zeng Q."/>
            <person name="Gargeya S."/>
            <person name="Fitzgerald M."/>
            <person name="Haas B."/>
            <person name="Abouelleil A."/>
            <person name="Allen A.W."/>
            <person name="Alvarado L."/>
            <person name="Arachchi H.M."/>
            <person name="Berlin A.M."/>
            <person name="Chapman S.B."/>
            <person name="Gainer-Dewar J."/>
            <person name="Goldberg J."/>
            <person name="Griggs A."/>
            <person name="Gujja S."/>
            <person name="Hansen M."/>
            <person name="Howarth C."/>
            <person name="Imamovic A."/>
            <person name="Ireland A."/>
            <person name="Larimer J."/>
            <person name="McCowan C."/>
            <person name="Murphy C."/>
            <person name="Pearson M."/>
            <person name="Poon T.W."/>
            <person name="Priest M."/>
            <person name="Roberts A."/>
            <person name="Saif S."/>
            <person name="Shea T."/>
            <person name="Sisk P."/>
            <person name="Sykes S."/>
            <person name="Wortman J."/>
            <person name="Nusbaum C."/>
            <person name="Birren B."/>
        </authorList>
    </citation>
    <scope>NUCLEOTIDE SEQUENCE [LARGE SCALE GENOMIC DNA]</scope>
    <source>
        <strain evidence="4">B84634 / Timone 84634 / DSM 17679 / JCM 13223</strain>
    </source>
</reference>
<dbReference type="GeneID" id="60060502"/>
<dbReference type="PATRIC" id="fig|1121098.3.peg.3755"/>
<dbReference type="Gene3D" id="2.60.120.1440">
    <property type="match status" value="1"/>
</dbReference>
<feature type="domain" description="FecR protein" evidence="1">
    <location>
        <begin position="121"/>
        <end position="216"/>
    </location>
</feature>
<accession>U6R7T7</accession>
<organism evidence="3 4">
    <name type="scientific">Phocaeicola massiliensis B84634 = Timone 84634 = DSM 17679 = JCM 13223</name>
    <dbReference type="NCBI Taxonomy" id="1121098"/>
    <lineage>
        <taxon>Bacteria</taxon>
        <taxon>Pseudomonadati</taxon>
        <taxon>Bacteroidota</taxon>
        <taxon>Bacteroidia</taxon>
        <taxon>Bacteroidales</taxon>
        <taxon>Bacteroidaceae</taxon>
        <taxon>Phocaeicola</taxon>
    </lineage>
</organism>
<feature type="domain" description="Protein FecR C-terminal" evidence="2">
    <location>
        <begin position="264"/>
        <end position="330"/>
    </location>
</feature>
<dbReference type="InterPro" id="IPR006860">
    <property type="entry name" value="FecR"/>
</dbReference>
<gene>
    <name evidence="3" type="ORF">HMPREF1534_03676</name>
</gene>
<dbReference type="Pfam" id="PF04773">
    <property type="entry name" value="FecR"/>
    <property type="match status" value="1"/>
</dbReference>
<dbReference type="STRING" id="1121098.HMPREF1534_03676"/>
<keyword evidence="4" id="KW-1185">Reference proteome</keyword>
<dbReference type="GO" id="GO:0016989">
    <property type="term" value="F:sigma factor antagonist activity"/>
    <property type="evidence" value="ECO:0007669"/>
    <property type="project" value="TreeGrafter"/>
</dbReference>
<dbReference type="Proteomes" id="UP000017831">
    <property type="component" value="Unassembled WGS sequence"/>
</dbReference>
<dbReference type="Pfam" id="PF16344">
    <property type="entry name" value="FecR_C"/>
    <property type="match status" value="1"/>
</dbReference>
<evidence type="ECO:0000313" key="4">
    <source>
        <dbReference type="Proteomes" id="UP000017831"/>
    </source>
</evidence>
<sequence>MTDTDNTYNNIEELLPRFCEGMTTAAESRLVEEWIEQDESHRKIMNQIHALYLATDTLHVMKSVDTEKALRKVKGRMNKKRISWWEWTQRIAAMLSIPLLIAVLWMYQDKDEQQEVAQMVEIKTNPGMTTSVVLPDNTVVYLNSESSLRYPSRFVGESREVELIGEAYFDVTKDEERRFVVSTAHQSQIEVYGTGFNVEAYAADGRISTTLVEGSVGFFFKDKAGEAKMIKLKPYHKLVYTPESGETKMFATSCESEIAWKDGKIVFKNTSMEDILHMLGKRYNVDFVVKSNRIKEYSFTGTFSTQRLERILEYFKISSKINWRYLDSDEISDKKQRIEIY</sequence>
<evidence type="ECO:0000259" key="1">
    <source>
        <dbReference type="Pfam" id="PF04773"/>
    </source>
</evidence>
<dbReference type="AlphaFoldDB" id="U6R7T7"/>
<proteinExistence type="predicted"/>
<evidence type="ECO:0000313" key="3">
    <source>
        <dbReference type="EMBL" id="EOA52250.1"/>
    </source>
</evidence>
<evidence type="ECO:0008006" key="5">
    <source>
        <dbReference type="Google" id="ProtNLM"/>
    </source>
</evidence>
<name>U6R7T7_9BACT</name>
<dbReference type="InterPro" id="IPR012373">
    <property type="entry name" value="Ferrdict_sens_TM"/>
</dbReference>
<dbReference type="PANTHER" id="PTHR30273:SF2">
    <property type="entry name" value="PROTEIN FECR"/>
    <property type="match status" value="1"/>
</dbReference>
<dbReference type="OrthoDB" id="1452822at2"/>
<dbReference type="FunFam" id="2.60.120.1440:FF:000001">
    <property type="entry name" value="Putative anti-sigma factor"/>
    <property type="match status" value="1"/>
</dbReference>
<comment type="caution">
    <text evidence="3">The sequence shown here is derived from an EMBL/GenBank/DDBJ whole genome shotgun (WGS) entry which is preliminary data.</text>
</comment>
<dbReference type="eggNOG" id="COG3712">
    <property type="taxonomic scope" value="Bacteria"/>
</dbReference>
<dbReference type="HOGENOM" id="CLU_050192_2_3_10"/>
<dbReference type="PIRSF" id="PIRSF018266">
    <property type="entry name" value="FecR"/>
    <property type="match status" value="1"/>
</dbReference>
<dbReference type="RefSeq" id="WP_005944798.1">
    <property type="nucleotide sequence ID" value="NZ_KB890319.1"/>
</dbReference>
<protein>
    <recommendedName>
        <fullName evidence="5">FecR protein domain-containing protein</fullName>
    </recommendedName>
</protein>